<dbReference type="Proteomes" id="UP001281003">
    <property type="component" value="Unassembled WGS sequence"/>
</dbReference>
<dbReference type="AlphaFoldDB" id="A0AAE0UCH5"/>
<accession>A0AAE0UCH5</accession>
<gene>
    <name evidence="2" type="ORF">B0T20DRAFT_215706</name>
</gene>
<evidence type="ECO:0000256" key="1">
    <source>
        <dbReference type="SAM" id="MobiDB-lite"/>
    </source>
</evidence>
<feature type="region of interest" description="Disordered" evidence="1">
    <location>
        <begin position="43"/>
        <end position="111"/>
    </location>
</feature>
<feature type="compositionally biased region" description="Basic residues" evidence="1">
    <location>
        <begin position="43"/>
        <end position="57"/>
    </location>
</feature>
<protein>
    <submittedName>
        <fullName evidence="2">Uncharacterized protein</fullName>
    </submittedName>
</protein>
<dbReference type="EMBL" id="JAUTDP010000006">
    <property type="protein sequence ID" value="KAK3398695.1"/>
    <property type="molecule type" value="Genomic_DNA"/>
</dbReference>
<reference evidence="2" key="1">
    <citation type="journal article" date="2023" name="Mol. Phylogenet. Evol.">
        <title>Genome-scale phylogeny and comparative genomics of the fungal order Sordariales.</title>
        <authorList>
            <person name="Hensen N."/>
            <person name="Bonometti L."/>
            <person name="Westerberg I."/>
            <person name="Brannstrom I.O."/>
            <person name="Guillou S."/>
            <person name="Cros-Aarteil S."/>
            <person name="Calhoun S."/>
            <person name="Haridas S."/>
            <person name="Kuo A."/>
            <person name="Mondo S."/>
            <person name="Pangilinan J."/>
            <person name="Riley R."/>
            <person name="LaButti K."/>
            <person name="Andreopoulos B."/>
            <person name="Lipzen A."/>
            <person name="Chen C."/>
            <person name="Yan M."/>
            <person name="Daum C."/>
            <person name="Ng V."/>
            <person name="Clum A."/>
            <person name="Steindorff A."/>
            <person name="Ohm R.A."/>
            <person name="Martin F."/>
            <person name="Silar P."/>
            <person name="Natvig D.O."/>
            <person name="Lalanne C."/>
            <person name="Gautier V."/>
            <person name="Ament-Velasquez S.L."/>
            <person name="Kruys A."/>
            <person name="Hutchinson M.I."/>
            <person name="Powell A.J."/>
            <person name="Barry K."/>
            <person name="Miller A.N."/>
            <person name="Grigoriev I.V."/>
            <person name="Debuchy R."/>
            <person name="Gladieux P."/>
            <person name="Hiltunen Thoren M."/>
            <person name="Johannesson H."/>
        </authorList>
    </citation>
    <scope>NUCLEOTIDE SEQUENCE</scope>
    <source>
        <strain evidence="2">FGSC 1904</strain>
    </source>
</reference>
<name>A0AAE0UCH5_SORBR</name>
<evidence type="ECO:0000313" key="2">
    <source>
        <dbReference type="EMBL" id="KAK3398695.1"/>
    </source>
</evidence>
<keyword evidence="3" id="KW-1185">Reference proteome</keyword>
<comment type="caution">
    <text evidence="2">The sequence shown here is derived from an EMBL/GenBank/DDBJ whole genome shotgun (WGS) entry which is preliminary data.</text>
</comment>
<evidence type="ECO:0000313" key="3">
    <source>
        <dbReference type="Proteomes" id="UP001281003"/>
    </source>
</evidence>
<proteinExistence type="predicted"/>
<organism evidence="2 3">
    <name type="scientific">Sordaria brevicollis</name>
    <dbReference type="NCBI Taxonomy" id="83679"/>
    <lineage>
        <taxon>Eukaryota</taxon>
        <taxon>Fungi</taxon>
        <taxon>Dikarya</taxon>
        <taxon>Ascomycota</taxon>
        <taxon>Pezizomycotina</taxon>
        <taxon>Sordariomycetes</taxon>
        <taxon>Sordariomycetidae</taxon>
        <taxon>Sordariales</taxon>
        <taxon>Sordariaceae</taxon>
        <taxon>Sordaria</taxon>
    </lineage>
</organism>
<sequence length="156" mass="17617">MYSRSFKTLSLPIWGIVSSFLSLKLHECAVLLAAERIIRHHLDTKRRSKRPKRRRLLSGKLGPGTATPPRTGRQRHWAAASCRPLLPKGPSGPAFEPRQRSREPWEQTVQTPETGVHLGVAWSGCHGRHGQTLFHLLMIRPDRSAARKLPEFRPAA</sequence>
<reference evidence="2" key="2">
    <citation type="submission" date="2023-07" db="EMBL/GenBank/DDBJ databases">
        <authorList>
            <consortium name="Lawrence Berkeley National Laboratory"/>
            <person name="Haridas S."/>
            <person name="Hensen N."/>
            <person name="Bonometti L."/>
            <person name="Westerberg I."/>
            <person name="Brannstrom I.O."/>
            <person name="Guillou S."/>
            <person name="Cros-Aarteil S."/>
            <person name="Calhoun S."/>
            <person name="Kuo A."/>
            <person name="Mondo S."/>
            <person name="Pangilinan J."/>
            <person name="Riley R."/>
            <person name="LaButti K."/>
            <person name="Andreopoulos B."/>
            <person name="Lipzen A."/>
            <person name="Chen C."/>
            <person name="Yanf M."/>
            <person name="Daum C."/>
            <person name="Ng V."/>
            <person name="Clum A."/>
            <person name="Steindorff A."/>
            <person name="Ohm R."/>
            <person name="Martin F."/>
            <person name="Silar P."/>
            <person name="Natvig D."/>
            <person name="Lalanne C."/>
            <person name="Gautier V."/>
            <person name="Ament-velasquez S.L."/>
            <person name="Kruys A."/>
            <person name="Hutchinson M.I."/>
            <person name="Powell A.J."/>
            <person name="Barry K."/>
            <person name="Miller A.N."/>
            <person name="Grigoriev I.V."/>
            <person name="Debuchy R."/>
            <person name="Gladieux P."/>
            <person name="Thoren M.H."/>
            <person name="Johannesson H."/>
        </authorList>
    </citation>
    <scope>NUCLEOTIDE SEQUENCE</scope>
    <source>
        <strain evidence="2">FGSC 1904</strain>
    </source>
</reference>